<evidence type="ECO:0000259" key="4">
    <source>
        <dbReference type="PROSITE" id="PS51077"/>
    </source>
</evidence>
<dbReference type="GO" id="GO:0003700">
    <property type="term" value="F:DNA-binding transcription factor activity"/>
    <property type="evidence" value="ECO:0007669"/>
    <property type="project" value="TreeGrafter"/>
</dbReference>
<dbReference type="RefSeq" id="WP_018022515.1">
    <property type="nucleotide sequence ID" value="NZ_AQUX01000008.1"/>
</dbReference>
<keyword evidence="1" id="KW-0805">Transcription regulation</keyword>
<dbReference type="SUPFAM" id="SSF46785">
    <property type="entry name" value="Winged helix' DNA-binding domain"/>
    <property type="match status" value="1"/>
</dbReference>
<dbReference type="PANTHER" id="PTHR30136:SF39">
    <property type="entry name" value="TRANSCRIPTIONAL REGULATORY PROTEIN"/>
    <property type="match status" value="1"/>
</dbReference>
<dbReference type="PROSITE" id="PS51077">
    <property type="entry name" value="HTH_ICLR"/>
    <property type="match status" value="1"/>
</dbReference>
<dbReference type="InterPro" id="IPR036390">
    <property type="entry name" value="WH_DNA-bd_sf"/>
</dbReference>
<reference evidence="6 7" key="1">
    <citation type="submission" date="2013-09" db="EMBL/GenBank/DDBJ databases">
        <title>Complete genome sequence of Corynebacterium doosanense CAU 212(T) (=DSM 45436(T)), isolated from activated sludge.</title>
        <authorList>
            <person name="Schaffert L."/>
            <person name="Albersmeier A."/>
            <person name="Kalinowski J."/>
            <person name="Ruckert C."/>
        </authorList>
    </citation>
    <scope>NUCLEOTIDE SEQUENCE [LARGE SCALE GENOMIC DNA]</scope>
    <source>
        <strain evidence="6 7">CAU 212</strain>
    </source>
</reference>
<keyword evidence="3" id="KW-0804">Transcription</keyword>
<evidence type="ECO:0000256" key="2">
    <source>
        <dbReference type="ARBA" id="ARBA00023125"/>
    </source>
</evidence>
<dbReference type="EMBL" id="CP006764">
    <property type="protein sequence ID" value="AIT60962.1"/>
    <property type="molecule type" value="Genomic_DNA"/>
</dbReference>
<dbReference type="PANTHER" id="PTHR30136">
    <property type="entry name" value="HELIX-TURN-HELIX TRANSCRIPTIONAL REGULATOR, ICLR FAMILY"/>
    <property type="match status" value="1"/>
</dbReference>
<dbReference type="Gene3D" id="1.10.10.10">
    <property type="entry name" value="Winged helix-like DNA-binding domain superfamily/Winged helix DNA-binding domain"/>
    <property type="match status" value="1"/>
</dbReference>
<organism evidence="6 7">
    <name type="scientific">Corynebacterium doosanense CAU 212 = DSM 45436</name>
    <dbReference type="NCBI Taxonomy" id="558173"/>
    <lineage>
        <taxon>Bacteria</taxon>
        <taxon>Bacillati</taxon>
        <taxon>Actinomycetota</taxon>
        <taxon>Actinomycetes</taxon>
        <taxon>Mycobacteriales</taxon>
        <taxon>Corynebacteriaceae</taxon>
        <taxon>Corynebacterium</taxon>
    </lineage>
</organism>
<evidence type="ECO:0000259" key="5">
    <source>
        <dbReference type="PROSITE" id="PS51078"/>
    </source>
</evidence>
<dbReference type="Pfam" id="PF01614">
    <property type="entry name" value="IclR_C"/>
    <property type="match status" value="1"/>
</dbReference>
<keyword evidence="2" id="KW-0238">DNA-binding</keyword>
<dbReference type="InterPro" id="IPR050707">
    <property type="entry name" value="HTH_MetabolicPath_Reg"/>
</dbReference>
<dbReference type="SUPFAM" id="SSF55781">
    <property type="entry name" value="GAF domain-like"/>
    <property type="match status" value="1"/>
</dbReference>
<dbReference type="InterPro" id="IPR005471">
    <property type="entry name" value="Tscrpt_reg_IclR_N"/>
</dbReference>
<dbReference type="AlphaFoldDB" id="A0A097IFQ2"/>
<dbReference type="SMART" id="SM00346">
    <property type="entry name" value="HTH_ICLR"/>
    <property type="match status" value="1"/>
</dbReference>
<dbReference type="Proteomes" id="UP000029914">
    <property type="component" value="Chromosome"/>
</dbReference>
<dbReference type="InterPro" id="IPR014757">
    <property type="entry name" value="Tscrpt_reg_IclR_C"/>
</dbReference>
<dbReference type="Gene3D" id="3.30.450.40">
    <property type="match status" value="1"/>
</dbReference>
<dbReference type="Pfam" id="PF09339">
    <property type="entry name" value="HTH_IclR"/>
    <property type="match status" value="1"/>
</dbReference>
<evidence type="ECO:0000256" key="3">
    <source>
        <dbReference type="ARBA" id="ARBA00023163"/>
    </source>
</evidence>
<name>A0A097IFQ2_9CORY</name>
<dbReference type="HOGENOM" id="CLU_062618_4_1_11"/>
<accession>A0A097IFQ2</accession>
<dbReference type="InterPro" id="IPR029016">
    <property type="entry name" value="GAF-like_dom_sf"/>
</dbReference>
<dbReference type="PROSITE" id="PS51078">
    <property type="entry name" value="ICLR_ED"/>
    <property type="match status" value="1"/>
</dbReference>
<dbReference type="OrthoDB" id="4319317at2"/>
<dbReference type="eggNOG" id="COG1414">
    <property type="taxonomic scope" value="Bacteria"/>
</dbReference>
<protein>
    <submittedName>
        <fullName evidence="6">IclR family transcriptional regulator</fullName>
    </submittedName>
</protein>
<gene>
    <name evidence="6" type="ORF">CDOO_06630</name>
</gene>
<dbReference type="GO" id="GO:0003677">
    <property type="term" value="F:DNA binding"/>
    <property type="evidence" value="ECO:0007669"/>
    <property type="project" value="UniProtKB-KW"/>
</dbReference>
<dbReference type="GO" id="GO:0045892">
    <property type="term" value="P:negative regulation of DNA-templated transcription"/>
    <property type="evidence" value="ECO:0007669"/>
    <property type="project" value="TreeGrafter"/>
</dbReference>
<dbReference type="KEGG" id="cdo:CDOO_06630"/>
<sequence>MGQHSGESGIKVIDRSVAIVKATTAGPRSLAQLCELTGLPRATVHRLATALEVHDVLARDGDGLWRQGAALTTAGSTLLDAAQHIMSALVDTTRESVQLYQRTGTTRTCIAAEELTSGLRDTVPVGSQLPLTSGSAAKVILAHSSPELVDALLPQARFDRAELDEVRRRGLAESQSEREVGLASLSAPVLDPSGTLVAVLSVSGPVERLRPSPIAAWGTELSAAAAELSSVF</sequence>
<keyword evidence="7" id="KW-1185">Reference proteome</keyword>
<dbReference type="STRING" id="558173.CDOO_06630"/>
<dbReference type="InterPro" id="IPR036388">
    <property type="entry name" value="WH-like_DNA-bd_sf"/>
</dbReference>
<evidence type="ECO:0000313" key="6">
    <source>
        <dbReference type="EMBL" id="AIT60962.1"/>
    </source>
</evidence>
<evidence type="ECO:0000313" key="7">
    <source>
        <dbReference type="Proteomes" id="UP000029914"/>
    </source>
</evidence>
<feature type="domain" description="IclR-ED" evidence="5">
    <location>
        <begin position="63"/>
        <end position="232"/>
    </location>
</feature>
<proteinExistence type="predicted"/>
<evidence type="ECO:0000256" key="1">
    <source>
        <dbReference type="ARBA" id="ARBA00023015"/>
    </source>
</evidence>
<feature type="domain" description="HTH iclR-type" evidence="4">
    <location>
        <begin position="10"/>
        <end position="69"/>
    </location>
</feature>